<dbReference type="PANTHER" id="PTHR10584:SF166">
    <property type="entry name" value="RIBOKINASE"/>
    <property type="match status" value="1"/>
</dbReference>
<comment type="subcellular location">
    <subcellularLocation>
        <location evidence="9">Cytoplasm</location>
    </subcellularLocation>
</comment>
<feature type="binding site" evidence="9">
    <location>
        <position position="259"/>
    </location>
    <ligand>
        <name>K(+)</name>
        <dbReference type="ChEBI" id="CHEBI:29103"/>
    </ligand>
</feature>
<dbReference type="SUPFAM" id="SSF53613">
    <property type="entry name" value="Ribokinase-like"/>
    <property type="match status" value="1"/>
</dbReference>
<dbReference type="Gene3D" id="3.40.1190.20">
    <property type="match status" value="1"/>
</dbReference>
<comment type="similarity">
    <text evidence="9">Belongs to the carbohydrate kinase PfkB family. Ribokinase subfamily.</text>
</comment>
<keyword evidence="5 9" id="KW-0067">ATP-binding</keyword>
<name>A0A840ESF8_9ACTN</name>
<evidence type="ECO:0000256" key="1">
    <source>
        <dbReference type="ARBA" id="ARBA00022679"/>
    </source>
</evidence>
<feature type="binding site" evidence="9">
    <location>
        <position position="132"/>
    </location>
    <ligand>
        <name>substrate</name>
    </ligand>
</feature>
<evidence type="ECO:0000256" key="8">
    <source>
        <dbReference type="ARBA" id="ARBA00023277"/>
    </source>
</evidence>
<evidence type="ECO:0000256" key="9">
    <source>
        <dbReference type="HAMAP-Rule" id="MF_01987"/>
    </source>
</evidence>
<gene>
    <name evidence="9" type="primary">rbsK</name>
    <name evidence="11" type="ORF">BKA16_002347</name>
</gene>
<organism evidence="11 12">
    <name type="scientific">Gordonia humi</name>
    <dbReference type="NCBI Taxonomy" id="686429"/>
    <lineage>
        <taxon>Bacteria</taxon>
        <taxon>Bacillati</taxon>
        <taxon>Actinomycetota</taxon>
        <taxon>Actinomycetes</taxon>
        <taxon>Mycobacteriales</taxon>
        <taxon>Gordoniaceae</taxon>
        <taxon>Gordonia</taxon>
    </lineage>
</organism>
<feature type="binding site" evidence="9">
    <location>
        <position position="222"/>
    </location>
    <ligand>
        <name>K(+)</name>
        <dbReference type="ChEBI" id="CHEBI:29103"/>
    </ligand>
</feature>
<dbReference type="PRINTS" id="PR00990">
    <property type="entry name" value="RIBOKINASE"/>
</dbReference>
<feature type="active site" description="Proton acceptor" evidence="9">
    <location>
        <position position="228"/>
    </location>
</feature>
<sequence>MTSIVVVGSINLDVACSCERFPGPGETVPGDRIAYGRGGKGANQAAAAARAGAATTFIGAVGDDGARVLDSLGDVDLRVTRVPGPTGTAVITVDGRGENTIVVVPGANALLSLTDDDRRVVADADVLLMQSEVPVPVVLDAARAARAGGTTVILNPSPVRDLPDELWSLVDVVVVNESEASASASHLARIPTVVTTFGANGAALRSPDGEFRVDGIAVDVVDTTGAGDAFTGTLAASWDLPPAERLARANTAGARATTVAGA</sequence>
<evidence type="ECO:0000256" key="2">
    <source>
        <dbReference type="ARBA" id="ARBA00022723"/>
    </source>
</evidence>
<comment type="cofactor">
    <cofactor evidence="9">
        <name>Mg(2+)</name>
        <dbReference type="ChEBI" id="CHEBI:18420"/>
    </cofactor>
    <text evidence="9">Requires a divalent cation, most likely magnesium in vivo, as an electrophilic catalyst to aid phosphoryl group transfer. It is the chelate of the metal and the nucleotide that is the actual substrate.</text>
</comment>
<evidence type="ECO:0000313" key="12">
    <source>
        <dbReference type="Proteomes" id="UP000551501"/>
    </source>
</evidence>
<keyword evidence="2 9" id="KW-0479">Metal-binding</keyword>
<protein>
    <recommendedName>
        <fullName evidence="9">Ribokinase</fullName>
        <shortName evidence="9">RK</shortName>
        <ecNumber evidence="9">2.7.1.15</ecNumber>
    </recommendedName>
</protein>
<proteinExistence type="inferred from homology"/>
<dbReference type="GO" id="GO:0046872">
    <property type="term" value="F:metal ion binding"/>
    <property type="evidence" value="ECO:0007669"/>
    <property type="project" value="UniProtKB-KW"/>
</dbReference>
<keyword evidence="6 9" id="KW-0460">Magnesium</keyword>
<dbReference type="InterPro" id="IPR011877">
    <property type="entry name" value="Ribokinase"/>
</dbReference>
<dbReference type="InterPro" id="IPR002139">
    <property type="entry name" value="Ribo/fructo_kinase"/>
</dbReference>
<comment type="caution">
    <text evidence="11">The sequence shown here is derived from an EMBL/GenBank/DDBJ whole genome shotgun (WGS) entry which is preliminary data.</text>
</comment>
<feature type="binding site" evidence="9">
    <location>
        <begin position="39"/>
        <end position="43"/>
    </location>
    <ligand>
        <name>substrate</name>
    </ligand>
</feature>
<feature type="binding site" evidence="9">
    <location>
        <position position="228"/>
    </location>
    <ligand>
        <name>substrate</name>
    </ligand>
</feature>
<reference evidence="11 12" key="1">
    <citation type="submission" date="2020-08" db="EMBL/GenBank/DDBJ databases">
        <title>Sequencing the genomes of 1000 actinobacteria strains.</title>
        <authorList>
            <person name="Klenk H.-P."/>
        </authorList>
    </citation>
    <scope>NUCLEOTIDE SEQUENCE [LARGE SCALE GENOMIC DNA]</scope>
    <source>
        <strain evidence="11 12">DSM 45298</strain>
    </source>
</reference>
<dbReference type="AlphaFoldDB" id="A0A840ESF8"/>
<keyword evidence="3 9" id="KW-0547">Nucleotide-binding</keyword>
<feature type="binding site" evidence="9">
    <location>
        <begin position="196"/>
        <end position="201"/>
    </location>
    <ligand>
        <name>ATP</name>
        <dbReference type="ChEBI" id="CHEBI:30616"/>
    </ligand>
</feature>
<comment type="subunit">
    <text evidence="9">Homodimer.</text>
</comment>
<evidence type="ECO:0000256" key="4">
    <source>
        <dbReference type="ARBA" id="ARBA00022777"/>
    </source>
</evidence>
<comment type="caution">
    <text evidence="9">Lacks conserved residue(s) required for the propagation of feature annotation.</text>
</comment>
<keyword evidence="1 9" id="KW-0808">Transferase</keyword>
<evidence type="ECO:0000256" key="5">
    <source>
        <dbReference type="ARBA" id="ARBA00022840"/>
    </source>
</evidence>
<feature type="binding site" evidence="9">
    <location>
        <begin position="11"/>
        <end position="13"/>
    </location>
    <ligand>
        <name>substrate</name>
    </ligand>
</feature>
<evidence type="ECO:0000313" key="11">
    <source>
        <dbReference type="EMBL" id="MBB4135795.1"/>
    </source>
</evidence>
<feature type="binding site" evidence="9">
    <location>
        <position position="224"/>
    </location>
    <ligand>
        <name>K(+)</name>
        <dbReference type="ChEBI" id="CHEBI:29103"/>
    </ligand>
</feature>
<dbReference type="InterPro" id="IPR011611">
    <property type="entry name" value="PfkB_dom"/>
</dbReference>
<dbReference type="UniPathway" id="UPA00916">
    <property type="reaction ID" value="UER00889"/>
</dbReference>
<evidence type="ECO:0000259" key="10">
    <source>
        <dbReference type="Pfam" id="PF00294"/>
    </source>
</evidence>
<dbReference type="GO" id="GO:0005524">
    <property type="term" value="F:ATP binding"/>
    <property type="evidence" value="ECO:0007669"/>
    <property type="project" value="UniProtKB-UniRule"/>
</dbReference>
<comment type="activity regulation">
    <text evidence="9">Activated by a monovalent cation that binds near, but not in, the active site. The most likely occupant of the site in vivo is potassium. Ion binding induces a conformational change that may alter substrate affinity.</text>
</comment>
<dbReference type="PANTHER" id="PTHR10584">
    <property type="entry name" value="SUGAR KINASE"/>
    <property type="match status" value="1"/>
</dbReference>
<feature type="binding site" evidence="9">
    <location>
        <position position="250"/>
    </location>
    <ligand>
        <name>ATP</name>
        <dbReference type="ChEBI" id="CHEBI:30616"/>
    </ligand>
</feature>
<comment type="pathway">
    <text evidence="9">Carbohydrate metabolism; D-ribose degradation; D-ribose 5-phosphate from beta-D-ribopyranose: step 2/2.</text>
</comment>
<keyword evidence="7 9" id="KW-0630">Potassium</keyword>
<dbReference type="GO" id="GO:0005829">
    <property type="term" value="C:cytosol"/>
    <property type="evidence" value="ECO:0007669"/>
    <property type="project" value="TreeGrafter"/>
</dbReference>
<evidence type="ECO:0000256" key="3">
    <source>
        <dbReference type="ARBA" id="ARBA00022741"/>
    </source>
</evidence>
<keyword evidence="9" id="KW-0963">Cytoplasm</keyword>
<dbReference type="EC" id="2.7.1.15" evidence="9"/>
<keyword evidence="4 9" id="KW-0418">Kinase</keyword>
<comment type="function">
    <text evidence="9">Catalyzes the phosphorylation of ribose at O-5 in a reaction requiring ATP and magnesium. The resulting D-ribose-5-phosphate can then be used either for sythesis of nucleotides, histidine, and tryptophan, or as a component of the pentose phosphate pathway.</text>
</comment>
<dbReference type="GO" id="GO:0004747">
    <property type="term" value="F:ribokinase activity"/>
    <property type="evidence" value="ECO:0007669"/>
    <property type="project" value="UniProtKB-UniRule"/>
</dbReference>
<dbReference type="InterPro" id="IPR029056">
    <property type="entry name" value="Ribokinase-like"/>
</dbReference>
<dbReference type="HAMAP" id="MF_01987">
    <property type="entry name" value="Ribokinase"/>
    <property type="match status" value="1"/>
</dbReference>
<dbReference type="Pfam" id="PF00294">
    <property type="entry name" value="PfkB"/>
    <property type="match status" value="1"/>
</dbReference>
<accession>A0A840ESF8</accession>
<keyword evidence="8 9" id="KW-0119">Carbohydrate metabolism</keyword>
<keyword evidence="12" id="KW-1185">Reference proteome</keyword>
<feature type="binding site" evidence="9">
    <location>
        <position position="176"/>
    </location>
    <ligand>
        <name>ATP</name>
        <dbReference type="ChEBI" id="CHEBI:30616"/>
    </ligand>
</feature>
<evidence type="ECO:0000256" key="7">
    <source>
        <dbReference type="ARBA" id="ARBA00022958"/>
    </source>
</evidence>
<feature type="domain" description="Carbohydrate kinase PfkB" evidence="10">
    <location>
        <begin position="1"/>
        <end position="261"/>
    </location>
</feature>
<dbReference type="RefSeq" id="WP_183370811.1">
    <property type="nucleotide sequence ID" value="NZ_BAABHL010000124.1"/>
</dbReference>
<dbReference type="Proteomes" id="UP000551501">
    <property type="component" value="Unassembled WGS sequence"/>
</dbReference>
<feature type="binding site" evidence="9">
    <location>
        <position position="256"/>
    </location>
    <ligand>
        <name>K(+)</name>
        <dbReference type="ChEBI" id="CHEBI:29103"/>
    </ligand>
</feature>
<evidence type="ECO:0000256" key="6">
    <source>
        <dbReference type="ARBA" id="ARBA00022842"/>
    </source>
</evidence>
<dbReference type="GO" id="GO:0019303">
    <property type="term" value="P:D-ribose catabolic process"/>
    <property type="evidence" value="ECO:0007669"/>
    <property type="project" value="UniProtKB-UniRule"/>
</dbReference>
<dbReference type="EMBL" id="JACIFP010000001">
    <property type="protein sequence ID" value="MBB4135795.1"/>
    <property type="molecule type" value="Genomic_DNA"/>
</dbReference>
<feature type="binding site" evidence="9">
    <location>
        <begin position="227"/>
        <end position="228"/>
    </location>
    <ligand>
        <name>ATP</name>
        <dbReference type="ChEBI" id="CHEBI:30616"/>
    </ligand>
</feature>
<comment type="catalytic activity">
    <reaction evidence="9">
        <text>D-ribose + ATP = D-ribose 5-phosphate + ADP + H(+)</text>
        <dbReference type="Rhea" id="RHEA:13697"/>
        <dbReference type="ChEBI" id="CHEBI:15378"/>
        <dbReference type="ChEBI" id="CHEBI:30616"/>
        <dbReference type="ChEBI" id="CHEBI:47013"/>
        <dbReference type="ChEBI" id="CHEBI:78346"/>
        <dbReference type="ChEBI" id="CHEBI:456216"/>
        <dbReference type="EC" id="2.7.1.15"/>
    </reaction>
</comment>
<feature type="binding site" evidence="9">
    <location>
        <position position="261"/>
    </location>
    <ligand>
        <name>K(+)</name>
        <dbReference type="ChEBI" id="CHEBI:29103"/>
    </ligand>
</feature>